<gene>
    <name evidence="2" type="ORF">QQF73_09295</name>
</gene>
<accession>A0ABT7HBR3</accession>
<dbReference type="InterPro" id="IPR037401">
    <property type="entry name" value="SnoaL-like"/>
</dbReference>
<feature type="domain" description="SnoaL-like" evidence="1">
    <location>
        <begin position="24"/>
        <end position="126"/>
    </location>
</feature>
<keyword evidence="3" id="KW-1185">Reference proteome</keyword>
<dbReference type="Gene3D" id="3.10.450.50">
    <property type="match status" value="1"/>
</dbReference>
<comment type="caution">
    <text evidence="2">The sequence shown here is derived from an EMBL/GenBank/DDBJ whole genome shotgun (WGS) entry which is preliminary data.</text>
</comment>
<dbReference type="InterPro" id="IPR032710">
    <property type="entry name" value="NTF2-like_dom_sf"/>
</dbReference>
<dbReference type="Pfam" id="PF12680">
    <property type="entry name" value="SnoaL_2"/>
    <property type="match status" value="1"/>
</dbReference>
<dbReference type="EMBL" id="JASSQD010000001">
    <property type="protein sequence ID" value="MDK9557816.1"/>
    <property type="molecule type" value="Genomic_DNA"/>
</dbReference>
<dbReference type="Proteomes" id="UP001223547">
    <property type="component" value="Unassembled WGS sequence"/>
</dbReference>
<evidence type="ECO:0000259" key="1">
    <source>
        <dbReference type="Pfam" id="PF12680"/>
    </source>
</evidence>
<sequence>MTSASAIEVGSHNSAVPVTLADFRRLFNELDKGNLNKLSEVYSEDIQFQDPLGSVQGLDALTQYFASAYANAISCRFEFSEPVVDGSFSAVPWVMHLRHKRINGGREIQVDGISHLRIANGKVCYHRDYFDAGQLLYENLPVVGGVIRWIKGYAG</sequence>
<organism evidence="2 3">
    <name type="scientific">Marinobacter albus</name>
    <dbReference type="NCBI Taxonomy" id="3030833"/>
    <lineage>
        <taxon>Bacteria</taxon>
        <taxon>Pseudomonadati</taxon>
        <taxon>Pseudomonadota</taxon>
        <taxon>Gammaproteobacteria</taxon>
        <taxon>Pseudomonadales</taxon>
        <taxon>Marinobacteraceae</taxon>
        <taxon>Marinobacter</taxon>
    </lineage>
</organism>
<reference evidence="2 3" key="1">
    <citation type="submission" date="2023-05" db="EMBL/GenBank/DDBJ databases">
        <title>Marinobacter albus sp. nov., a marine bacterium isolated from sand in a coastal intertidal zone of huludao.</title>
        <authorList>
            <person name="Deng T."/>
        </authorList>
    </citation>
    <scope>NUCLEOTIDE SEQUENCE [LARGE SCALE GENOMIC DNA]</scope>
    <source>
        <strain evidence="2 3">M216</strain>
    </source>
</reference>
<evidence type="ECO:0000313" key="2">
    <source>
        <dbReference type="EMBL" id="MDK9557816.1"/>
    </source>
</evidence>
<dbReference type="SUPFAM" id="SSF54427">
    <property type="entry name" value="NTF2-like"/>
    <property type="match status" value="1"/>
</dbReference>
<proteinExistence type="predicted"/>
<name>A0ABT7HBR3_9GAMM</name>
<dbReference type="RefSeq" id="WP_285367997.1">
    <property type="nucleotide sequence ID" value="NZ_JASSQD010000001.1"/>
</dbReference>
<protein>
    <submittedName>
        <fullName evidence="2">Nuclear transport factor 2 family protein</fullName>
    </submittedName>
</protein>
<evidence type="ECO:0000313" key="3">
    <source>
        <dbReference type="Proteomes" id="UP001223547"/>
    </source>
</evidence>